<protein>
    <submittedName>
        <fullName evidence="1">Uncharacterized protein</fullName>
    </submittedName>
</protein>
<dbReference type="AlphaFoldDB" id="A0A5E4MC86"/>
<proteinExistence type="predicted"/>
<accession>A0A5E4MC86</accession>
<name>A0A5E4MC86_9HEMI</name>
<gene>
    <name evidence="1" type="ORF">CINCED_3A016894</name>
</gene>
<sequence>MSACVVRITIGYRWPSVLEVEGIPTFSVTHKRKLDWEYVVPNKLLVGDRICQVHFPKAFLVKENTFCPGETKRHIPQVILKPDAYPLIESNVETQSNEPYNAFPIPQSNKSLSIASEININSNKYSSDEYEDLTLPLSPNLLQIKFNPNEIKQYGRKKTRTSINSARNIFEQIYLNTDAVNFPTDWCRVIPGNNINVIFSKI</sequence>
<evidence type="ECO:0000313" key="1">
    <source>
        <dbReference type="EMBL" id="VVC26849.1"/>
    </source>
</evidence>
<organism evidence="1 2">
    <name type="scientific">Cinara cedri</name>
    <dbReference type="NCBI Taxonomy" id="506608"/>
    <lineage>
        <taxon>Eukaryota</taxon>
        <taxon>Metazoa</taxon>
        <taxon>Ecdysozoa</taxon>
        <taxon>Arthropoda</taxon>
        <taxon>Hexapoda</taxon>
        <taxon>Insecta</taxon>
        <taxon>Pterygota</taxon>
        <taxon>Neoptera</taxon>
        <taxon>Paraneoptera</taxon>
        <taxon>Hemiptera</taxon>
        <taxon>Sternorrhyncha</taxon>
        <taxon>Aphidomorpha</taxon>
        <taxon>Aphidoidea</taxon>
        <taxon>Aphididae</taxon>
        <taxon>Lachninae</taxon>
        <taxon>Cinara</taxon>
    </lineage>
</organism>
<keyword evidence="2" id="KW-1185">Reference proteome</keyword>
<dbReference type="EMBL" id="CABPRJ010000049">
    <property type="protein sequence ID" value="VVC26849.1"/>
    <property type="molecule type" value="Genomic_DNA"/>
</dbReference>
<reference evidence="1 2" key="1">
    <citation type="submission" date="2019-08" db="EMBL/GenBank/DDBJ databases">
        <authorList>
            <person name="Alioto T."/>
            <person name="Alioto T."/>
            <person name="Gomez Garrido J."/>
        </authorList>
    </citation>
    <scope>NUCLEOTIDE SEQUENCE [LARGE SCALE GENOMIC DNA]</scope>
</reference>
<dbReference type="Proteomes" id="UP000325440">
    <property type="component" value="Unassembled WGS sequence"/>
</dbReference>
<evidence type="ECO:0000313" key="2">
    <source>
        <dbReference type="Proteomes" id="UP000325440"/>
    </source>
</evidence>